<dbReference type="EMBL" id="MTYJ01000310">
    <property type="protein sequence ID" value="OWA53248.1"/>
    <property type="molecule type" value="Genomic_DNA"/>
</dbReference>
<feature type="transmembrane region" description="Helical" evidence="1">
    <location>
        <begin position="398"/>
        <end position="421"/>
    </location>
</feature>
<gene>
    <name evidence="2" type="ORF">BV898_17683</name>
</gene>
<evidence type="ECO:0000313" key="3">
    <source>
        <dbReference type="Proteomes" id="UP000192578"/>
    </source>
</evidence>
<evidence type="ECO:0000313" key="2">
    <source>
        <dbReference type="EMBL" id="OWA53248.1"/>
    </source>
</evidence>
<sequence length="432" mass="48239">MDVRKWSSVASETTAEMILSLIVPIQCSVLRLFGLLPSGGNNCQVVCRIIGGVLLLAGWAHLILFYSTGVVSQLNGKLTSKENKGRFSPVVYIVQETVFIAMNARALLIISLFYFDQSLLRRLFAGSKRFLIGCFNSDITANHKYYRKWSLLGIGLFVVFAWAMIGWEIFGWIKNHFNHEGGFMVWIDVPAFPSLTGKVSNLGELCMWCLGNTLPFGVSVQLWICFVVFTVMLSDSVQVFVHTLEKGVETSGDGDAPLSRVNRGKKVTELIRDYEAIADFNDCLNSTMGLTFWLLYYLDLFTILGQVTGFTVPGQDDTLWDTAENVLGGVIWLSFLMLMMRPCMKAHETAQEIPKILYVQLVNSIPTLDGPEGEEYVSAITALMNTSRARTIMMNGNGLLMGTRPALVAVFYFIGTFIIIFDEIIEVMPHTD</sequence>
<feature type="transmembrane region" description="Helical" evidence="1">
    <location>
        <begin position="326"/>
        <end position="344"/>
    </location>
</feature>
<feature type="transmembrane region" description="Helical" evidence="1">
    <location>
        <begin position="151"/>
        <end position="173"/>
    </location>
</feature>
<proteinExistence type="predicted"/>
<keyword evidence="3" id="KW-1185">Reference proteome</keyword>
<feature type="transmembrane region" description="Helical" evidence="1">
    <location>
        <begin position="15"/>
        <end position="33"/>
    </location>
</feature>
<keyword evidence="1" id="KW-0812">Transmembrane</keyword>
<name>A0A9X6NHP5_HYPEX</name>
<accession>A0A9X6NHP5</accession>
<feature type="transmembrane region" description="Helical" evidence="1">
    <location>
        <begin position="45"/>
        <end position="69"/>
    </location>
</feature>
<organism evidence="2 3">
    <name type="scientific">Hypsibius exemplaris</name>
    <name type="common">Freshwater tardigrade</name>
    <dbReference type="NCBI Taxonomy" id="2072580"/>
    <lineage>
        <taxon>Eukaryota</taxon>
        <taxon>Metazoa</taxon>
        <taxon>Ecdysozoa</taxon>
        <taxon>Tardigrada</taxon>
        <taxon>Eutardigrada</taxon>
        <taxon>Parachela</taxon>
        <taxon>Hypsibioidea</taxon>
        <taxon>Hypsibiidae</taxon>
        <taxon>Hypsibius</taxon>
    </lineage>
</organism>
<feature type="transmembrane region" description="Helical" evidence="1">
    <location>
        <begin position="294"/>
        <end position="314"/>
    </location>
</feature>
<comment type="caution">
    <text evidence="2">The sequence shown here is derived from an EMBL/GenBank/DDBJ whole genome shotgun (WGS) entry which is preliminary data.</text>
</comment>
<evidence type="ECO:0000256" key="1">
    <source>
        <dbReference type="SAM" id="Phobius"/>
    </source>
</evidence>
<dbReference type="Proteomes" id="UP000192578">
    <property type="component" value="Unassembled WGS sequence"/>
</dbReference>
<protein>
    <recommendedName>
        <fullName evidence="4">Gustatory receptor</fullName>
    </recommendedName>
</protein>
<feature type="transmembrane region" description="Helical" evidence="1">
    <location>
        <begin position="220"/>
        <end position="241"/>
    </location>
</feature>
<evidence type="ECO:0008006" key="4">
    <source>
        <dbReference type="Google" id="ProtNLM"/>
    </source>
</evidence>
<dbReference type="AlphaFoldDB" id="A0A9X6NHP5"/>
<keyword evidence="1" id="KW-1133">Transmembrane helix</keyword>
<feature type="transmembrane region" description="Helical" evidence="1">
    <location>
        <begin position="89"/>
        <end position="115"/>
    </location>
</feature>
<keyword evidence="1" id="KW-0472">Membrane</keyword>
<reference evidence="3" key="1">
    <citation type="submission" date="2017-01" db="EMBL/GenBank/DDBJ databases">
        <title>Comparative genomics of anhydrobiosis in the tardigrade Hypsibius dujardini.</title>
        <authorList>
            <person name="Yoshida Y."/>
            <person name="Koutsovoulos G."/>
            <person name="Laetsch D."/>
            <person name="Stevens L."/>
            <person name="Kumar S."/>
            <person name="Horikawa D."/>
            <person name="Ishino K."/>
            <person name="Komine S."/>
            <person name="Tomita M."/>
            <person name="Blaxter M."/>
            <person name="Arakawa K."/>
        </authorList>
    </citation>
    <scope>NUCLEOTIDE SEQUENCE [LARGE SCALE GENOMIC DNA]</scope>
    <source>
        <strain evidence="3">Z151</strain>
    </source>
</reference>